<keyword evidence="1" id="KW-0489">Methyltransferase</keyword>
<organism evidence="1 2">
    <name type="scientific">Dactylosporangium vinaceum</name>
    <dbReference type="NCBI Taxonomy" id="53362"/>
    <lineage>
        <taxon>Bacteria</taxon>
        <taxon>Bacillati</taxon>
        <taxon>Actinomycetota</taxon>
        <taxon>Actinomycetes</taxon>
        <taxon>Micromonosporales</taxon>
        <taxon>Micromonosporaceae</taxon>
        <taxon>Dactylosporangium</taxon>
    </lineage>
</organism>
<dbReference type="EMBL" id="JBHMCA010000090">
    <property type="protein sequence ID" value="MFB9451378.1"/>
    <property type="molecule type" value="Genomic_DNA"/>
</dbReference>
<dbReference type="GO" id="GO:0032259">
    <property type="term" value="P:methylation"/>
    <property type="evidence" value="ECO:0007669"/>
    <property type="project" value="UniProtKB-KW"/>
</dbReference>
<reference evidence="1 2" key="1">
    <citation type="submission" date="2024-09" db="EMBL/GenBank/DDBJ databases">
        <authorList>
            <person name="Sun Q."/>
            <person name="Mori K."/>
        </authorList>
    </citation>
    <scope>NUCLEOTIDE SEQUENCE [LARGE SCALE GENOMIC DNA]</scope>
    <source>
        <strain evidence="1 2">JCM 3307</strain>
    </source>
</reference>
<proteinExistence type="predicted"/>
<dbReference type="InterPro" id="IPR029063">
    <property type="entry name" value="SAM-dependent_MTases_sf"/>
</dbReference>
<dbReference type="Proteomes" id="UP001589608">
    <property type="component" value="Unassembled WGS sequence"/>
</dbReference>
<dbReference type="Gene3D" id="3.40.50.150">
    <property type="entry name" value="Vaccinia Virus protein VP39"/>
    <property type="match status" value="1"/>
</dbReference>
<comment type="caution">
    <text evidence="1">The sequence shown here is derived from an EMBL/GenBank/DDBJ whole genome shotgun (WGS) entry which is preliminary data.</text>
</comment>
<keyword evidence="2" id="KW-1185">Reference proteome</keyword>
<gene>
    <name evidence="1" type="ORF">ACFFTR_50660</name>
</gene>
<dbReference type="RefSeq" id="WP_223104375.1">
    <property type="nucleotide sequence ID" value="NZ_CP061913.1"/>
</dbReference>
<sequence length="238" mass="26791">MKIFLDVGAHHGETVEIALDPRWAFDEVHAFEPASSCRQILRRYRDSRLRVHALALSNRSGRTALFGAGLLGASVFADKRQLDPIGADIEDITLHSTAAWFLTHLSPDDEVYLKLNCEGSECDVLEDLLDAELTSWVRAVYVDFDVRKVPSQAHRQADLEHRLRTAGVNYTTPDDVPGVAAWLERCCARSRPGLSAVRYRLGLHRPLYAWQRSIARAALPPSLFRWAATRFGAMSRLR</sequence>
<accession>A0ABV5MR89</accession>
<dbReference type="SUPFAM" id="SSF53335">
    <property type="entry name" value="S-adenosyl-L-methionine-dependent methyltransferases"/>
    <property type="match status" value="1"/>
</dbReference>
<name>A0ABV5MR89_9ACTN</name>
<dbReference type="InterPro" id="IPR006342">
    <property type="entry name" value="FkbM_mtfrase"/>
</dbReference>
<dbReference type="GO" id="GO:0008168">
    <property type="term" value="F:methyltransferase activity"/>
    <property type="evidence" value="ECO:0007669"/>
    <property type="project" value="UniProtKB-KW"/>
</dbReference>
<keyword evidence="1" id="KW-0808">Transferase</keyword>
<evidence type="ECO:0000313" key="2">
    <source>
        <dbReference type="Proteomes" id="UP001589608"/>
    </source>
</evidence>
<dbReference type="NCBIfam" id="TIGR01444">
    <property type="entry name" value="fkbM_fam"/>
    <property type="match status" value="1"/>
</dbReference>
<evidence type="ECO:0000313" key="1">
    <source>
        <dbReference type="EMBL" id="MFB9451378.1"/>
    </source>
</evidence>
<protein>
    <submittedName>
        <fullName evidence="1">FkbM family methyltransferase</fullName>
    </submittedName>
</protein>